<comment type="cofactor">
    <cofactor evidence="1 8">
        <name>Mg(2+)</name>
        <dbReference type="ChEBI" id="CHEBI:18420"/>
    </cofactor>
</comment>
<keyword evidence="8" id="KW-0800">Toxin</keyword>
<evidence type="ECO:0000313" key="11">
    <source>
        <dbReference type="Proteomes" id="UP000663903"/>
    </source>
</evidence>
<feature type="binding site" evidence="8">
    <location>
        <position position="5"/>
    </location>
    <ligand>
        <name>Mg(2+)</name>
        <dbReference type="ChEBI" id="CHEBI:18420"/>
    </ligand>
</feature>
<dbReference type="GO" id="GO:0090729">
    <property type="term" value="F:toxin activity"/>
    <property type="evidence" value="ECO:0007669"/>
    <property type="project" value="UniProtKB-KW"/>
</dbReference>
<dbReference type="InterPro" id="IPR002716">
    <property type="entry name" value="PIN_dom"/>
</dbReference>
<evidence type="ECO:0000256" key="2">
    <source>
        <dbReference type="ARBA" id="ARBA00022649"/>
    </source>
</evidence>
<sequence length="134" mass="14583">MPLVDTNIVSELMRPAPHPGVLAWLRSLRDSGVPLAVSAITVDEIIFGLTRKPKPMSVQVFEQLLAHSVVLNVTESIARRAGEMRALLAGQGKTRSQADMLIAATAQVHALTLVTRNERDFESCAIAVRNPFVD</sequence>
<keyword evidence="3 8" id="KW-0540">Nuclease</keyword>
<dbReference type="PANTHER" id="PTHR33653">
    <property type="entry name" value="RIBONUCLEASE VAPC2"/>
    <property type="match status" value="1"/>
</dbReference>
<comment type="function">
    <text evidence="8">Toxic component of a toxin-antitoxin (TA) system. An RNase.</text>
</comment>
<evidence type="ECO:0000256" key="5">
    <source>
        <dbReference type="ARBA" id="ARBA00022801"/>
    </source>
</evidence>
<keyword evidence="2 8" id="KW-1277">Toxin-antitoxin system</keyword>
<proteinExistence type="inferred from homology"/>
<evidence type="ECO:0000259" key="9">
    <source>
        <dbReference type="Pfam" id="PF01850"/>
    </source>
</evidence>
<evidence type="ECO:0000313" key="10">
    <source>
        <dbReference type="EMBL" id="QTD43703.1"/>
    </source>
</evidence>
<dbReference type="GO" id="GO:0016787">
    <property type="term" value="F:hydrolase activity"/>
    <property type="evidence" value="ECO:0007669"/>
    <property type="project" value="UniProtKB-KW"/>
</dbReference>
<keyword evidence="4 8" id="KW-0479">Metal-binding</keyword>
<feature type="binding site" evidence="8">
    <location>
        <position position="99"/>
    </location>
    <ligand>
        <name>Mg(2+)</name>
        <dbReference type="ChEBI" id="CHEBI:18420"/>
    </ligand>
</feature>
<feature type="domain" description="PIN" evidence="9">
    <location>
        <begin position="3"/>
        <end position="122"/>
    </location>
</feature>
<dbReference type="Pfam" id="PF01850">
    <property type="entry name" value="PIN"/>
    <property type="match status" value="1"/>
</dbReference>
<dbReference type="Gene3D" id="3.40.50.1010">
    <property type="entry name" value="5'-nuclease"/>
    <property type="match status" value="1"/>
</dbReference>
<dbReference type="InterPro" id="IPR029060">
    <property type="entry name" value="PIN-like_dom_sf"/>
</dbReference>
<dbReference type="GO" id="GO:0004540">
    <property type="term" value="F:RNA nuclease activity"/>
    <property type="evidence" value="ECO:0007669"/>
    <property type="project" value="InterPro"/>
</dbReference>
<dbReference type="RefSeq" id="WP_208007114.1">
    <property type="nucleotide sequence ID" value="NZ_CP071796.1"/>
</dbReference>
<dbReference type="PANTHER" id="PTHR33653:SF1">
    <property type="entry name" value="RIBONUCLEASE VAPC2"/>
    <property type="match status" value="1"/>
</dbReference>
<gene>
    <name evidence="8" type="primary">vapC</name>
    <name evidence="10" type="ORF">J1M35_11060</name>
</gene>
<evidence type="ECO:0000256" key="8">
    <source>
        <dbReference type="HAMAP-Rule" id="MF_00265"/>
    </source>
</evidence>
<evidence type="ECO:0000256" key="6">
    <source>
        <dbReference type="ARBA" id="ARBA00022842"/>
    </source>
</evidence>
<dbReference type="SUPFAM" id="SSF88723">
    <property type="entry name" value="PIN domain-like"/>
    <property type="match status" value="1"/>
</dbReference>
<evidence type="ECO:0000256" key="4">
    <source>
        <dbReference type="ARBA" id="ARBA00022723"/>
    </source>
</evidence>
<dbReference type="HAMAP" id="MF_00265">
    <property type="entry name" value="VapC_Nob1"/>
    <property type="match status" value="1"/>
</dbReference>
<keyword evidence="11" id="KW-1185">Reference proteome</keyword>
<evidence type="ECO:0000256" key="7">
    <source>
        <dbReference type="ARBA" id="ARBA00038093"/>
    </source>
</evidence>
<evidence type="ECO:0000256" key="3">
    <source>
        <dbReference type="ARBA" id="ARBA00022722"/>
    </source>
</evidence>
<dbReference type="CDD" id="cd18746">
    <property type="entry name" value="PIN_VapC4-5_FitB-like"/>
    <property type="match status" value="1"/>
</dbReference>
<comment type="similarity">
    <text evidence="7 8">Belongs to the PINc/VapC protein family.</text>
</comment>
<dbReference type="InterPro" id="IPR050556">
    <property type="entry name" value="Type_II_TA_system_RNase"/>
</dbReference>
<keyword evidence="6 8" id="KW-0460">Magnesium</keyword>
<accession>A0A975CC28</accession>
<evidence type="ECO:0000256" key="1">
    <source>
        <dbReference type="ARBA" id="ARBA00001946"/>
    </source>
</evidence>
<dbReference type="EC" id="3.1.-.-" evidence="8"/>
<dbReference type="KEGG" id="otd:J1M35_11060"/>
<dbReference type="GO" id="GO:0000287">
    <property type="term" value="F:magnesium ion binding"/>
    <property type="evidence" value="ECO:0007669"/>
    <property type="project" value="UniProtKB-UniRule"/>
</dbReference>
<dbReference type="InterPro" id="IPR022907">
    <property type="entry name" value="VapC_family"/>
</dbReference>
<organism evidence="10 11">
    <name type="scientific">Ottowia testudinis</name>
    <dbReference type="NCBI Taxonomy" id="2816950"/>
    <lineage>
        <taxon>Bacteria</taxon>
        <taxon>Pseudomonadati</taxon>
        <taxon>Pseudomonadota</taxon>
        <taxon>Betaproteobacteria</taxon>
        <taxon>Burkholderiales</taxon>
        <taxon>Comamonadaceae</taxon>
        <taxon>Ottowia</taxon>
    </lineage>
</organism>
<dbReference type="AlphaFoldDB" id="A0A975CC28"/>
<keyword evidence="5 8" id="KW-0378">Hydrolase</keyword>
<protein>
    <recommendedName>
        <fullName evidence="8">Ribonuclease VapC</fullName>
        <shortName evidence="8">RNase VapC</shortName>
        <ecNumber evidence="8">3.1.-.-</ecNumber>
    </recommendedName>
    <alternativeName>
        <fullName evidence="8">Toxin VapC</fullName>
    </alternativeName>
</protein>
<dbReference type="EMBL" id="CP071796">
    <property type="protein sequence ID" value="QTD43703.1"/>
    <property type="molecule type" value="Genomic_DNA"/>
</dbReference>
<name>A0A975CC28_9BURK</name>
<dbReference type="Proteomes" id="UP000663903">
    <property type="component" value="Chromosome"/>
</dbReference>
<reference evidence="10" key="1">
    <citation type="submission" date="2021-03" db="EMBL/GenBank/DDBJ databases">
        <title>Ottowia sp. 27C isolated from the cloaca of a Giant Asian pond turtle (Heosemys grandis).</title>
        <authorList>
            <person name="Spergser J."/>
            <person name="Busse H.-J."/>
        </authorList>
    </citation>
    <scope>NUCLEOTIDE SEQUENCE</scope>
    <source>
        <strain evidence="10">27C</strain>
    </source>
</reference>